<accession>A0A815Y4W3</accession>
<feature type="non-terminal residue" evidence="1">
    <location>
        <position position="1"/>
    </location>
</feature>
<dbReference type="Gene3D" id="3.30.1120.10">
    <property type="match status" value="1"/>
</dbReference>
<evidence type="ECO:0000313" key="1">
    <source>
        <dbReference type="EMBL" id="CAF1565679.1"/>
    </source>
</evidence>
<dbReference type="Pfam" id="PF14707">
    <property type="entry name" value="Sulfatase_C"/>
    <property type="match status" value="1"/>
</dbReference>
<comment type="caution">
    <text evidence="1">The sequence shown here is derived from an EMBL/GenBank/DDBJ whole genome shotgun (WGS) entry which is preliminary data.</text>
</comment>
<organism evidence="1 2">
    <name type="scientific">Rotaria sordida</name>
    <dbReference type="NCBI Taxonomy" id="392033"/>
    <lineage>
        <taxon>Eukaryota</taxon>
        <taxon>Metazoa</taxon>
        <taxon>Spiralia</taxon>
        <taxon>Gnathifera</taxon>
        <taxon>Rotifera</taxon>
        <taxon>Eurotatoria</taxon>
        <taxon>Bdelloidea</taxon>
        <taxon>Philodinida</taxon>
        <taxon>Philodinidae</taxon>
        <taxon>Rotaria</taxon>
    </lineage>
</organism>
<dbReference type="Proteomes" id="UP000663889">
    <property type="component" value="Unassembled WGS sequence"/>
</dbReference>
<gene>
    <name evidence="1" type="ORF">SEV965_LOCUS39347</name>
</gene>
<dbReference type="EMBL" id="CAJNOU010013549">
    <property type="protein sequence ID" value="CAF1565679.1"/>
    <property type="molecule type" value="Genomic_DNA"/>
</dbReference>
<reference evidence="1" key="1">
    <citation type="submission" date="2021-02" db="EMBL/GenBank/DDBJ databases">
        <authorList>
            <person name="Nowell W R."/>
        </authorList>
    </citation>
    <scope>NUCLEOTIDE SEQUENCE</scope>
</reference>
<name>A0A815Y4W3_9BILA</name>
<protein>
    <submittedName>
        <fullName evidence="1">Uncharacterized protein</fullName>
    </submittedName>
</protein>
<evidence type="ECO:0000313" key="2">
    <source>
        <dbReference type="Proteomes" id="UP000663889"/>
    </source>
</evidence>
<dbReference type="AlphaFoldDB" id="A0A815Y4W3"/>
<proteinExistence type="predicted"/>
<sequence length="75" mass="8459">LLFDIETDPAEESPLDIQNYSNILSMMDAAVQKHKATLIPVPNQLETLALPWLFPCCNAQGWTRIIRLITNSCQC</sequence>